<feature type="signal peptide" evidence="1">
    <location>
        <begin position="1"/>
        <end position="21"/>
    </location>
</feature>
<protein>
    <recommendedName>
        <fullName evidence="2">DUF5105 domain-containing protein</fullName>
    </recommendedName>
</protein>
<evidence type="ECO:0000313" key="4">
    <source>
        <dbReference type="Proteomes" id="UP000184241"/>
    </source>
</evidence>
<reference evidence="3 4" key="1">
    <citation type="submission" date="2016-11" db="EMBL/GenBank/DDBJ databases">
        <authorList>
            <person name="Jaros S."/>
            <person name="Januszkiewicz K."/>
            <person name="Wedrychowicz H."/>
        </authorList>
    </citation>
    <scope>NUCLEOTIDE SEQUENCE [LARGE SCALE GENOMIC DNA]</scope>
    <source>
        <strain evidence="3 4">DSM 6191</strain>
    </source>
</reference>
<name>A0A1M5TYG0_9CLOT</name>
<organism evidence="3 4">
    <name type="scientific">Clostridium intestinale DSM 6191</name>
    <dbReference type="NCBI Taxonomy" id="1121320"/>
    <lineage>
        <taxon>Bacteria</taxon>
        <taxon>Bacillati</taxon>
        <taxon>Bacillota</taxon>
        <taxon>Clostridia</taxon>
        <taxon>Eubacteriales</taxon>
        <taxon>Clostridiaceae</taxon>
        <taxon>Clostridium</taxon>
    </lineage>
</organism>
<evidence type="ECO:0000259" key="2">
    <source>
        <dbReference type="Pfam" id="PF17118"/>
    </source>
</evidence>
<dbReference type="Pfam" id="PF17118">
    <property type="entry name" value="DUF5105"/>
    <property type="match status" value="1"/>
</dbReference>
<evidence type="ECO:0000313" key="3">
    <source>
        <dbReference type="EMBL" id="SHH55656.1"/>
    </source>
</evidence>
<evidence type="ECO:0000256" key="1">
    <source>
        <dbReference type="SAM" id="SignalP"/>
    </source>
</evidence>
<dbReference type="Proteomes" id="UP000184241">
    <property type="component" value="Unassembled WGS sequence"/>
</dbReference>
<keyword evidence="1" id="KW-0732">Signal</keyword>
<gene>
    <name evidence="3" type="ORF">SAMN02745941_00350</name>
</gene>
<feature type="domain" description="DUF5105" evidence="2">
    <location>
        <begin position="32"/>
        <end position="206"/>
    </location>
</feature>
<dbReference type="AlphaFoldDB" id="A0A1M5TYG0"/>
<sequence length="218" mass="24499">MKKLKKMSCIIALLMVTFVVASCSKEKTITPKATPEETAKIYLDVLLKNDASNIDKLGLSADYSEQVRAKLERELVSAVSESNNKEISISEETKNNYVKDFITCLSKIEYEVTPISSEKDNARVQIKVKAFDFKKIGADSINFAKEEYLANQSMTEQQLTELLVKKIGSDLANGTLSATPIYIEFYLTLEDDVWVPLNSDVQNLMETIFPVEDLYTAL</sequence>
<proteinExistence type="predicted"/>
<dbReference type="EMBL" id="FQXU01000003">
    <property type="protein sequence ID" value="SHH55656.1"/>
    <property type="molecule type" value="Genomic_DNA"/>
</dbReference>
<feature type="chain" id="PRO_5038331806" description="DUF5105 domain-containing protein" evidence="1">
    <location>
        <begin position="22"/>
        <end position="218"/>
    </location>
</feature>
<dbReference type="InterPro" id="IPR031343">
    <property type="entry name" value="DUF5105"/>
</dbReference>
<accession>A0A1M5TYG0</accession>
<dbReference type="RefSeq" id="WP_073016065.1">
    <property type="nucleotide sequence ID" value="NZ_FQXU01000003.1"/>
</dbReference>
<dbReference type="PROSITE" id="PS51257">
    <property type="entry name" value="PROKAR_LIPOPROTEIN"/>
    <property type="match status" value="1"/>
</dbReference>